<dbReference type="Proteomes" id="UP001430356">
    <property type="component" value="Unassembled WGS sequence"/>
</dbReference>
<dbReference type="AlphaFoldDB" id="A0AAW0F2C4"/>
<gene>
    <name evidence="1" type="ORF">NESM_000910300</name>
</gene>
<proteinExistence type="predicted"/>
<comment type="caution">
    <text evidence="1">The sequence shown here is derived from an EMBL/GenBank/DDBJ whole genome shotgun (WGS) entry which is preliminary data.</text>
</comment>
<sequence length="268" mass="29123">MTAPTKEGQKPVGLTAQDAPVDISCFLGKPSTADAALAYKCLYRQGGLTREAYMAKLSALADTLAALPVEGPLLVGDFERATRSRPRMPEAHRSLSDPATRLLNELLSKEESLNRRIANGTALDGCVRELEAAVNAHRLSAMVAASATILLGLDSPEGTRESAETRIARWFEYMVREPESTRLYRYNARIVQSMGPDALPYWKDALMTLQVPLVANTPALQHVNLLLQEEAMEAANAIASGVVMGGQGSVTPMHDKLYRHPRRGPGML</sequence>
<dbReference type="EMBL" id="JAECZO010000320">
    <property type="protein sequence ID" value="KAK7199370.1"/>
    <property type="molecule type" value="Genomic_DNA"/>
</dbReference>
<accession>A0AAW0F2C4</accession>
<evidence type="ECO:0000313" key="1">
    <source>
        <dbReference type="EMBL" id="KAK7199370.1"/>
    </source>
</evidence>
<organism evidence="1 2">
    <name type="scientific">Novymonas esmeraldas</name>
    <dbReference type="NCBI Taxonomy" id="1808958"/>
    <lineage>
        <taxon>Eukaryota</taxon>
        <taxon>Discoba</taxon>
        <taxon>Euglenozoa</taxon>
        <taxon>Kinetoplastea</taxon>
        <taxon>Metakinetoplastina</taxon>
        <taxon>Trypanosomatida</taxon>
        <taxon>Trypanosomatidae</taxon>
        <taxon>Novymonas</taxon>
    </lineage>
</organism>
<protein>
    <submittedName>
        <fullName evidence="1">Uncharacterized protein</fullName>
    </submittedName>
</protein>
<evidence type="ECO:0000313" key="2">
    <source>
        <dbReference type="Proteomes" id="UP001430356"/>
    </source>
</evidence>
<reference evidence="1 2" key="1">
    <citation type="journal article" date="2021" name="MBio">
        <title>A New Model Trypanosomatid, Novymonas esmeraldas: Genomic Perception of Its 'Candidatus Pandoraea novymonadis' Endosymbiont.</title>
        <authorList>
            <person name="Zakharova A."/>
            <person name="Saura A."/>
            <person name="Butenko A."/>
            <person name="Podesvova L."/>
            <person name="Warmusova S."/>
            <person name="Kostygov A.Y."/>
            <person name="Nenarokova A."/>
            <person name="Lukes J."/>
            <person name="Opperdoes F.R."/>
            <person name="Yurchenko V."/>
        </authorList>
    </citation>
    <scope>NUCLEOTIDE SEQUENCE [LARGE SCALE GENOMIC DNA]</scope>
    <source>
        <strain evidence="1 2">E262AT.01</strain>
    </source>
</reference>
<name>A0AAW0F2C4_9TRYP</name>
<keyword evidence="2" id="KW-1185">Reference proteome</keyword>